<evidence type="ECO:0000256" key="1">
    <source>
        <dbReference type="SAM" id="MobiDB-lite"/>
    </source>
</evidence>
<protein>
    <submittedName>
        <fullName evidence="2">Uncharacterized protein</fullName>
    </submittedName>
</protein>
<reference evidence="2 3" key="1">
    <citation type="journal article" date="2017" name="Nat. Commun.">
        <title>Genome assembly with in vitro proximity ligation data and whole-genome triplication in lettuce.</title>
        <authorList>
            <person name="Reyes-Chin-Wo S."/>
            <person name="Wang Z."/>
            <person name="Yang X."/>
            <person name="Kozik A."/>
            <person name="Arikit S."/>
            <person name="Song C."/>
            <person name="Xia L."/>
            <person name="Froenicke L."/>
            <person name="Lavelle D.O."/>
            <person name="Truco M.J."/>
            <person name="Xia R."/>
            <person name="Zhu S."/>
            <person name="Xu C."/>
            <person name="Xu H."/>
            <person name="Xu X."/>
            <person name="Cox K."/>
            <person name="Korf I."/>
            <person name="Meyers B.C."/>
            <person name="Michelmore R.W."/>
        </authorList>
    </citation>
    <scope>NUCLEOTIDE SEQUENCE [LARGE SCALE GENOMIC DNA]</scope>
    <source>
        <strain evidence="3">cv. Salinas</strain>
        <tissue evidence="2">Seedlings</tissue>
    </source>
</reference>
<dbReference type="GO" id="GO:0005880">
    <property type="term" value="C:nuclear microtubule"/>
    <property type="evidence" value="ECO:0000318"/>
    <property type="project" value="GO_Central"/>
</dbReference>
<dbReference type="OrthoDB" id="7677582at2759"/>
<evidence type="ECO:0000313" key="2">
    <source>
        <dbReference type="EMBL" id="KAJ0187037.1"/>
    </source>
</evidence>
<dbReference type="EMBL" id="NBSK02000009">
    <property type="protein sequence ID" value="KAJ0187037.1"/>
    <property type="molecule type" value="Genomic_DNA"/>
</dbReference>
<keyword evidence="3" id="KW-1185">Reference proteome</keyword>
<accession>A0A9R1WVH3</accession>
<comment type="caution">
    <text evidence="2">The sequence shown here is derived from an EMBL/GenBank/DDBJ whole genome shotgun (WGS) entry which is preliminary data.</text>
</comment>
<dbReference type="AlphaFoldDB" id="A0A9R1WVH3"/>
<dbReference type="Proteomes" id="UP000235145">
    <property type="component" value="Unassembled WGS sequence"/>
</dbReference>
<evidence type="ECO:0000313" key="3">
    <source>
        <dbReference type="Proteomes" id="UP000235145"/>
    </source>
</evidence>
<feature type="region of interest" description="Disordered" evidence="1">
    <location>
        <begin position="1"/>
        <end position="74"/>
    </location>
</feature>
<name>A0A9R1WVH3_LACSA</name>
<organism evidence="2 3">
    <name type="scientific">Lactuca sativa</name>
    <name type="common">Garden lettuce</name>
    <dbReference type="NCBI Taxonomy" id="4236"/>
    <lineage>
        <taxon>Eukaryota</taxon>
        <taxon>Viridiplantae</taxon>
        <taxon>Streptophyta</taxon>
        <taxon>Embryophyta</taxon>
        <taxon>Tracheophyta</taxon>
        <taxon>Spermatophyta</taxon>
        <taxon>Magnoliopsida</taxon>
        <taxon>eudicotyledons</taxon>
        <taxon>Gunneridae</taxon>
        <taxon>Pentapetalae</taxon>
        <taxon>asterids</taxon>
        <taxon>campanulids</taxon>
        <taxon>Asterales</taxon>
        <taxon>Asteraceae</taxon>
        <taxon>Cichorioideae</taxon>
        <taxon>Cichorieae</taxon>
        <taxon>Lactucinae</taxon>
        <taxon>Lactuca</taxon>
    </lineage>
</organism>
<dbReference type="GO" id="GO:0090307">
    <property type="term" value="P:mitotic spindle assembly"/>
    <property type="evidence" value="ECO:0000318"/>
    <property type="project" value="GO_Central"/>
</dbReference>
<gene>
    <name evidence="2" type="ORF">LSAT_V11C900474860</name>
</gene>
<dbReference type="Gramene" id="rna-gnl|WGS:NBSK|LSAT_0X16980_mrna">
    <property type="protein sequence ID" value="cds-PLY92419.1"/>
    <property type="gene ID" value="gene-LSAT_0X16980"/>
</dbReference>
<dbReference type="GO" id="GO:0008017">
    <property type="term" value="F:microtubule binding"/>
    <property type="evidence" value="ECO:0000318"/>
    <property type="project" value="GO_Central"/>
</dbReference>
<feature type="compositionally biased region" description="Basic residues" evidence="1">
    <location>
        <begin position="51"/>
        <end position="62"/>
    </location>
</feature>
<sequence>MEPNGKNAGAVPLTPSKSKHSNKSKLPKNINPNVTSPNLKALNSPLLKSATKVHKSAMKKPNHISSPSPKNKIRESRFVVAKKNSKRDNDKTPISIDCKCKASGNSEKCLCVAYDTLKASQEGFFNRSEVSVQEENPSLPVGLQGKSEEDDVFEMSGDKMRKEKLLDEARKTIPKPGSGRVLHLVKAFENILTLPNSNEDELGDQTNNNLERRFFFTSFNPSDLLLTTENLWLCSSLDGSHGRLVDHHLKTLL</sequence>
<feature type="compositionally biased region" description="Basic residues" evidence="1">
    <location>
        <begin position="17"/>
        <end position="26"/>
    </location>
</feature>
<dbReference type="GO" id="GO:0030295">
    <property type="term" value="F:protein kinase activator activity"/>
    <property type="evidence" value="ECO:0000318"/>
    <property type="project" value="GO_Central"/>
</dbReference>
<proteinExistence type="predicted"/>